<dbReference type="GO" id="GO:0006310">
    <property type="term" value="P:DNA recombination"/>
    <property type="evidence" value="ECO:0007669"/>
    <property type="project" value="InterPro"/>
</dbReference>
<dbReference type="GO" id="GO:0000287">
    <property type="term" value="F:magnesium ion binding"/>
    <property type="evidence" value="ECO:0007669"/>
    <property type="project" value="InterPro"/>
</dbReference>
<evidence type="ECO:0000313" key="1">
    <source>
        <dbReference type="EMBL" id="CAB4140885.1"/>
    </source>
</evidence>
<dbReference type="GO" id="GO:0006281">
    <property type="term" value="P:DNA repair"/>
    <property type="evidence" value="ECO:0007669"/>
    <property type="project" value="InterPro"/>
</dbReference>
<proteinExistence type="predicted"/>
<protein>
    <submittedName>
        <fullName evidence="1">Rus Holliday junction resolvase</fullName>
    </submittedName>
</protein>
<dbReference type="SUPFAM" id="SSF103084">
    <property type="entry name" value="Holliday junction resolvase RusA"/>
    <property type="match status" value="1"/>
</dbReference>
<organism evidence="1">
    <name type="scientific">uncultured Caudovirales phage</name>
    <dbReference type="NCBI Taxonomy" id="2100421"/>
    <lineage>
        <taxon>Viruses</taxon>
        <taxon>Duplodnaviria</taxon>
        <taxon>Heunggongvirae</taxon>
        <taxon>Uroviricota</taxon>
        <taxon>Caudoviricetes</taxon>
        <taxon>Peduoviridae</taxon>
        <taxon>Maltschvirus</taxon>
        <taxon>Maltschvirus maltsch</taxon>
    </lineage>
</organism>
<reference evidence="1" key="1">
    <citation type="submission" date="2020-04" db="EMBL/GenBank/DDBJ databases">
        <authorList>
            <person name="Chiriac C."/>
            <person name="Salcher M."/>
            <person name="Ghai R."/>
            <person name="Kavagutti S V."/>
        </authorList>
    </citation>
    <scope>NUCLEOTIDE SEQUENCE</scope>
</reference>
<dbReference type="EMBL" id="LR796384">
    <property type="protein sequence ID" value="CAB4140885.1"/>
    <property type="molecule type" value="Genomic_DNA"/>
</dbReference>
<dbReference type="Pfam" id="PF05866">
    <property type="entry name" value="RusA"/>
    <property type="match status" value="1"/>
</dbReference>
<gene>
    <name evidence="1" type="ORF">UFOVP401_3</name>
</gene>
<dbReference type="Gene3D" id="3.30.1330.70">
    <property type="entry name" value="Holliday junction resolvase RusA"/>
    <property type="match status" value="1"/>
</dbReference>
<accession>A0A6J5M1S3</accession>
<dbReference type="InterPro" id="IPR008822">
    <property type="entry name" value="Endonuclease_RusA-like"/>
</dbReference>
<sequence length="134" mass="15465">MKIVLWVDPTPASRPRVSRRGFAYYGKTYERFRREAKAALAALKKPKGCPLSGPLHVKIAFFCRSPKKPSNLWPVGDIDNHIKSILDSLNGWAWEDDVQIMCIEATKQYGREPRIEIEWEERNDQPQRIGVRTA</sequence>
<dbReference type="InterPro" id="IPR036614">
    <property type="entry name" value="RusA-like_sf"/>
</dbReference>
<name>A0A6J5M1S3_9CAUD</name>